<feature type="transmembrane region" description="Helical" evidence="6">
    <location>
        <begin position="505"/>
        <end position="527"/>
    </location>
</feature>
<evidence type="ECO:0000256" key="5">
    <source>
        <dbReference type="SAM" id="MobiDB-lite"/>
    </source>
</evidence>
<name>A0A0C9T7F7_PLICR</name>
<keyword evidence="3 6" id="KW-1133">Transmembrane helix</keyword>
<organism evidence="8 9">
    <name type="scientific">Plicaturopsis crispa FD-325 SS-3</name>
    <dbReference type="NCBI Taxonomy" id="944288"/>
    <lineage>
        <taxon>Eukaryota</taxon>
        <taxon>Fungi</taxon>
        <taxon>Dikarya</taxon>
        <taxon>Basidiomycota</taxon>
        <taxon>Agaricomycotina</taxon>
        <taxon>Agaricomycetes</taxon>
        <taxon>Agaricomycetidae</taxon>
        <taxon>Amylocorticiales</taxon>
        <taxon>Amylocorticiaceae</taxon>
        <taxon>Plicatura</taxon>
        <taxon>Plicaturopsis crispa</taxon>
    </lineage>
</organism>
<feature type="transmembrane region" description="Helical" evidence="6">
    <location>
        <begin position="268"/>
        <end position="289"/>
    </location>
</feature>
<dbReference type="GO" id="GO:0005886">
    <property type="term" value="C:plasma membrane"/>
    <property type="evidence" value="ECO:0007669"/>
    <property type="project" value="TreeGrafter"/>
</dbReference>
<dbReference type="InterPro" id="IPR011701">
    <property type="entry name" value="MFS"/>
</dbReference>
<evidence type="ECO:0000256" key="2">
    <source>
        <dbReference type="ARBA" id="ARBA00022692"/>
    </source>
</evidence>
<feature type="transmembrane region" description="Helical" evidence="6">
    <location>
        <begin position="399"/>
        <end position="420"/>
    </location>
</feature>
<feature type="transmembrane region" description="Helical" evidence="6">
    <location>
        <begin position="310"/>
        <end position="332"/>
    </location>
</feature>
<keyword evidence="9" id="KW-1185">Reference proteome</keyword>
<keyword evidence="2 6" id="KW-0812">Transmembrane</keyword>
<feature type="transmembrane region" description="Helical" evidence="6">
    <location>
        <begin position="234"/>
        <end position="256"/>
    </location>
</feature>
<dbReference type="AlphaFoldDB" id="A0A0C9T7F7"/>
<feature type="transmembrane region" description="Helical" evidence="6">
    <location>
        <begin position="41"/>
        <end position="66"/>
    </location>
</feature>
<feature type="transmembrane region" description="Helical" evidence="6">
    <location>
        <begin position="78"/>
        <end position="101"/>
    </location>
</feature>
<dbReference type="OrthoDB" id="10021397at2759"/>
<feature type="transmembrane region" description="Helical" evidence="6">
    <location>
        <begin position="134"/>
        <end position="155"/>
    </location>
</feature>
<dbReference type="Pfam" id="PF07690">
    <property type="entry name" value="MFS_1"/>
    <property type="match status" value="1"/>
</dbReference>
<proteinExistence type="predicted"/>
<dbReference type="PRINTS" id="PR01036">
    <property type="entry name" value="TCRTETB"/>
</dbReference>
<dbReference type="EMBL" id="KN832572">
    <property type="protein sequence ID" value="KII84128.1"/>
    <property type="molecule type" value="Genomic_DNA"/>
</dbReference>
<feature type="transmembrane region" description="Helical" evidence="6">
    <location>
        <begin position="194"/>
        <end position="214"/>
    </location>
</feature>
<protein>
    <recommendedName>
        <fullName evidence="7">Major facilitator superfamily (MFS) profile domain-containing protein</fullName>
    </recommendedName>
</protein>
<evidence type="ECO:0000256" key="4">
    <source>
        <dbReference type="ARBA" id="ARBA00023136"/>
    </source>
</evidence>
<gene>
    <name evidence="8" type="ORF">PLICRDRAFT_179806</name>
</gene>
<evidence type="ECO:0000256" key="3">
    <source>
        <dbReference type="ARBA" id="ARBA00022989"/>
    </source>
</evidence>
<dbReference type="Proteomes" id="UP000053263">
    <property type="component" value="Unassembled WGS sequence"/>
</dbReference>
<sequence length="544" mass="58445">MPIPSAEKWPAPDQSHPTPQTSSTHQARGDGTNGYLHGFKFLFVFSALMLTVFLVNLDQTIVATALPRIVSDFNALDLSTWIVTAYFSTDAGFMLAISQLLDFAPVKWVYLSAISLFEVGSVICGVAPSINVLIFGRAIAGLGAAGITICAIATIAQFTPLEKRPVLFALFGADLAIASIVGPLLDHVSWRWCFYINLPFGAIAAGAIFIWLPYRKGTALEEGTGNHLQRLARALDWIGTILCLGLTTTLLLALQWGGTTSPWSSPTIIVLFAVFGVLLALFIVWEAYLGHRALLPFKIIYRPTQIGSCLEAFWLLLCLIVAIYYLPLWYQINGRTAVQSGIDILPFMLAYVIAAGAASGVASVTGRYWHMLFASPFLTAIGGGLWFSTDPWTPSAKLIGYQIILGIGVGASFQTTYVAIQADWADDPEKTTYASGVLTFISFFGGILGIGMAGAIFNNRLGVELATRVPDLPQNLSAMVKESVTAIDTLPEEFRSQVVHAALTALSPVFLIVVASAILASIFSLMIGNHNIKTRAITGGAVLG</sequence>
<dbReference type="Gene3D" id="1.20.1250.20">
    <property type="entry name" value="MFS general substrate transporter like domains"/>
    <property type="match status" value="2"/>
</dbReference>
<reference evidence="8 9" key="1">
    <citation type="submission" date="2014-06" db="EMBL/GenBank/DDBJ databases">
        <title>Evolutionary Origins and Diversification of the Mycorrhizal Mutualists.</title>
        <authorList>
            <consortium name="DOE Joint Genome Institute"/>
            <consortium name="Mycorrhizal Genomics Consortium"/>
            <person name="Kohler A."/>
            <person name="Kuo A."/>
            <person name="Nagy L.G."/>
            <person name="Floudas D."/>
            <person name="Copeland A."/>
            <person name="Barry K.W."/>
            <person name="Cichocki N."/>
            <person name="Veneault-Fourrey C."/>
            <person name="LaButti K."/>
            <person name="Lindquist E.A."/>
            <person name="Lipzen A."/>
            <person name="Lundell T."/>
            <person name="Morin E."/>
            <person name="Murat C."/>
            <person name="Riley R."/>
            <person name="Ohm R."/>
            <person name="Sun H."/>
            <person name="Tunlid A."/>
            <person name="Henrissat B."/>
            <person name="Grigoriev I.V."/>
            <person name="Hibbett D.S."/>
            <person name="Martin F."/>
        </authorList>
    </citation>
    <scope>NUCLEOTIDE SEQUENCE [LARGE SCALE GENOMIC DNA]</scope>
    <source>
        <strain evidence="8 9">FD-325 SS-3</strain>
    </source>
</reference>
<feature type="transmembrane region" description="Helical" evidence="6">
    <location>
        <begin position="108"/>
        <end position="128"/>
    </location>
</feature>
<dbReference type="SUPFAM" id="SSF103473">
    <property type="entry name" value="MFS general substrate transporter"/>
    <property type="match status" value="2"/>
</dbReference>
<feature type="transmembrane region" description="Helical" evidence="6">
    <location>
        <begin position="432"/>
        <end position="457"/>
    </location>
</feature>
<dbReference type="InterPro" id="IPR020846">
    <property type="entry name" value="MFS_dom"/>
</dbReference>
<feature type="domain" description="Major facilitator superfamily (MFS) profile" evidence="7">
    <location>
        <begin position="44"/>
        <end position="532"/>
    </location>
</feature>
<dbReference type="HOGENOM" id="CLU_000960_22_1_1"/>
<accession>A0A0C9T7F7</accession>
<evidence type="ECO:0000256" key="1">
    <source>
        <dbReference type="ARBA" id="ARBA00004141"/>
    </source>
</evidence>
<feature type="transmembrane region" description="Helical" evidence="6">
    <location>
        <begin position="369"/>
        <end position="387"/>
    </location>
</feature>
<evidence type="ECO:0000313" key="9">
    <source>
        <dbReference type="Proteomes" id="UP000053263"/>
    </source>
</evidence>
<keyword evidence="4 6" id="KW-0472">Membrane</keyword>
<feature type="region of interest" description="Disordered" evidence="5">
    <location>
        <begin position="1"/>
        <end position="27"/>
    </location>
</feature>
<dbReference type="InterPro" id="IPR036259">
    <property type="entry name" value="MFS_trans_sf"/>
</dbReference>
<dbReference type="PANTHER" id="PTHR23501">
    <property type="entry name" value="MAJOR FACILITATOR SUPERFAMILY"/>
    <property type="match status" value="1"/>
</dbReference>
<dbReference type="PROSITE" id="PS50850">
    <property type="entry name" value="MFS"/>
    <property type="match status" value="1"/>
</dbReference>
<feature type="transmembrane region" description="Helical" evidence="6">
    <location>
        <begin position="344"/>
        <end position="362"/>
    </location>
</feature>
<comment type="subcellular location">
    <subcellularLocation>
        <location evidence="1">Membrane</location>
        <topology evidence="1">Multi-pass membrane protein</topology>
    </subcellularLocation>
</comment>
<evidence type="ECO:0000259" key="7">
    <source>
        <dbReference type="PROSITE" id="PS50850"/>
    </source>
</evidence>
<feature type="compositionally biased region" description="Polar residues" evidence="5">
    <location>
        <begin position="15"/>
        <end position="26"/>
    </location>
</feature>
<dbReference type="GO" id="GO:0022857">
    <property type="term" value="F:transmembrane transporter activity"/>
    <property type="evidence" value="ECO:0007669"/>
    <property type="project" value="InterPro"/>
</dbReference>
<evidence type="ECO:0000313" key="8">
    <source>
        <dbReference type="EMBL" id="KII84128.1"/>
    </source>
</evidence>
<evidence type="ECO:0000256" key="6">
    <source>
        <dbReference type="SAM" id="Phobius"/>
    </source>
</evidence>
<dbReference type="PANTHER" id="PTHR23501:SF198">
    <property type="entry name" value="AZOLE RESISTANCE PROTEIN 1-RELATED"/>
    <property type="match status" value="1"/>
</dbReference>